<protein>
    <recommendedName>
        <fullName evidence="4">PLC-like phosphodiesterase</fullName>
    </recommendedName>
</protein>
<dbReference type="GO" id="GO:0008081">
    <property type="term" value="F:phosphoric diester hydrolase activity"/>
    <property type="evidence" value="ECO:0007669"/>
    <property type="project" value="InterPro"/>
</dbReference>
<keyword evidence="3" id="KW-1185">Reference proteome</keyword>
<sequence length="308" mass="33757">MLFSPQLLSVLLLSLASYTNGLYLLRKRATICNGRAELCNRPYGNTTFMTAHNSFAHSPLVLALARNQAVDIPTQLSLGARTLQGQAHIENGQLQFCHTSCALFDGGLVVDYLRKVKTFLDANPYEVFTFIFTNPDSASVQNVWKPAFDAAGITPLAYVPPSRRMRRSDWPTLGQLIDANKRVIVFLDGGAAISGQTVDFILPQFEMIWEDPFSPTNSNFPCSIDRTSGPLSNDDHMHLINHNLNAVIFGSVLIADFANAQRTNSLDSILAHANGCAPLSQGRAPNFVLLDFIDVGATKQAVDRLNGF</sequence>
<dbReference type="Gene3D" id="3.20.20.190">
    <property type="entry name" value="Phosphatidylinositol (PI) phosphodiesterase"/>
    <property type="match status" value="1"/>
</dbReference>
<dbReference type="InterPro" id="IPR017946">
    <property type="entry name" value="PLC-like_Pdiesterase_TIM-brl"/>
</dbReference>
<dbReference type="Proteomes" id="UP000467700">
    <property type="component" value="Unassembled WGS sequence"/>
</dbReference>
<comment type="caution">
    <text evidence="2">The sequence shown here is derived from an EMBL/GenBank/DDBJ whole genome shotgun (WGS) entry which is preliminary data.</text>
</comment>
<proteinExistence type="predicted"/>
<feature type="chain" id="PRO_5035917216" description="PLC-like phosphodiesterase" evidence="1">
    <location>
        <begin position="22"/>
        <end position="308"/>
    </location>
</feature>
<evidence type="ECO:0000256" key="1">
    <source>
        <dbReference type="SAM" id="SignalP"/>
    </source>
</evidence>
<dbReference type="PANTHER" id="PTHR13593:SF140">
    <property type="entry name" value="PLC-LIKE PHOSPHODIESTERASE"/>
    <property type="match status" value="1"/>
</dbReference>
<evidence type="ECO:0000313" key="2">
    <source>
        <dbReference type="EMBL" id="CAA7264433.1"/>
    </source>
</evidence>
<dbReference type="GO" id="GO:0006629">
    <property type="term" value="P:lipid metabolic process"/>
    <property type="evidence" value="ECO:0007669"/>
    <property type="project" value="InterPro"/>
</dbReference>
<dbReference type="InterPro" id="IPR051057">
    <property type="entry name" value="PI-PLC_domain"/>
</dbReference>
<dbReference type="PANTHER" id="PTHR13593">
    <property type="match status" value="1"/>
</dbReference>
<reference evidence="2 3" key="1">
    <citation type="submission" date="2020-01" db="EMBL/GenBank/DDBJ databases">
        <authorList>
            <person name="Gupta K D."/>
        </authorList>
    </citation>
    <scope>NUCLEOTIDE SEQUENCE [LARGE SCALE GENOMIC DNA]</scope>
</reference>
<dbReference type="Pfam" id="PF26146">
    <property type="entry name" value="PI-PLC_X"/>
    <property type="match status" value="1"/>
</dbReference>
<gene>
    <name evidence="2" type="ORF">AAE3_LOCUS6711</name>
</gene>
<dbReference type="SUPFAM" id="SSF51695">
    <property type="entry name" value="PLC-like phosphodiesterases"/>
    <property type="match status" value="1"/>
</dbReference>
<evidence type="ECO:0008006" key="4">
    <source>
        <dbReference type="Google" id="ProtNLM"/>
    </source>
</evidence>
<evidence type="ECO:0000313" key="3">
    <source>
        <dbReference type="Proteomes" id="UP000467700"/>
    </source>
</evidence>
<dbReference type="OrthoDB" id="7984201at2759"/>
<keyword evidence="1" id="KW-0732">Signal</keyword>
<dbReference type="AlphaFoldDB" id="A0A8S0XJE1"/>
<feature type="signal peptide" evidence="1">
    <location>
        <begin position="1"/>
        <end position="21"/>
    </location>
</feature>
<organism evidence="2 3">
    <name type="scientific">Cyclocybe aegerita</name>
    <name type="common">Black poplar mushroom</name>
    <name type="synonym">Agrocybe aegerita</name>
    <dbReference type="NCBI Taxonomy" id="1973307"/>
    <lineage>
        <taxon>Eukaryota</taxon>
        <taxon>Fungi</taxon>
        <taxon>Dikarya</taxon>
        <taxon>Basidiomycota</taxon>
        <taxon>Agaricomycotina</taxon>
        <taxon>Agaricomycetes</taxon>
        <taxon>Agaricomycetidae</taxon>
        <taxon>Agaricales</taxon>
        <taxon>Agaricineae</taxon>
        <taxon>Bolbitiaceae</taxon>
        <taxon>Cyclocybe</taxon>
    </lineage>
</organism>
<name>A0A8S0XJE1_CYCAE</name>
<dbReference type="EMBL" id="CACVBS010000045">
    <property type="protein sequence ID" value="CAA7264433.1"/>
    <property type="molecule type" value="Genomic_DNA"/>
</dbReference>
<accession>A0A8S0XJE1</accession>